<dbReference type="GO" id="GO:1901135">
    <property type="term" value="P:carbohydrate derivative metabolic process"/>
    <property type="evidence" value="ECO:0007669"/>
    <property type="project" value="UniProtKB-ARBA"/>
</dbReference>
<gene>
    <name evidence="2" type="ORF">SAMN05216598_1310</name>
</gene>
<dbReference type="PANTHER" id="PTHR12526:SF630">
    <property type="entry name" value="GLYCOSYLTRANSFERASE"/>
    <property type="match status" value="1"/>
</dbReference>
<dbReference type="GO" id="GO:0016757">
    <property type="term" value="F:glycosyltransferase activity"/>
    <property type="evidence" value="ECO:0007669"/>
    <property type="project" value="InterPro"/>
</dbReference>
<accession>A0A1H1RH74</accession>
<dbReference type="EMBL" id="LT629777">
    <property type="protein sequence ID" value="SDS35094.1"/>
    <property type="molecule type" value="Genomic_DNA"/>
</dbReference>
<dbReference type="CDD" id="cd03801">
    <property type="entry name" value="GT4_PimA-like"/>
    <property type="match status" value="1"/>
</dbReference>
<reference evidence="3" key="1">
    <citation type="submission" date="2016-10" db="EMBL/GenBank/DDBJ databases">
        <authorList>
            <person name="Varghese N."/>
            <person name="Submissions S."/>
        </authorList>
    </citation>
    <scope>NUCLEOTIDE SEQUENCE [LARGE SCALE GENOMIC DNA]</scope>
    <source>
        <strain evidence="3">ATCC 23835</strain>
    </source>
</reference>
<proteinExistence type="predicted"/>
<dbReference type="Gene3D" id="3.40.50.2000">
    <property type="entry name" value="Glycogen Phosphorylase B"/>
    <property type="match status" value="1"/>
</dbReference>
<keyword evidence="3" id="KW-1185">Reference proteome</keyword>
<sequence length="390" mass="44376">MLTFVGYYIPGYKAGGPLRTLLNMADSLHESIEFLIITRDRDQDEPESYPSIAVNVWQKVGNAQVYYTTPDKCTIKDMARVVSSTSHDLVYLNSFFDPIFTLKPLLGRLLLRSTDKPVVLAPRGEFSKGALDIKRLKKRVYKFVFSRLYRGLKFQASSEYEKEDFLNKLSWLKRDDVSVAMDLPSPVGAKPSRDSTVASEENSKKGSLRIIFLSRIVRIKNLSYALAVLMNVKESVVFDIYGPKEDPEYWAECETLIARLPSNIKVDYCGNVLPEDVKNKFAAYDLFILPTQGENYGHVIAESISVGTPVLISDQTPWRNLEEEGLGWDFPLEKSQAFSDKIDQLARMGSEERNHFCELVYEKAVEKLTDQVSIDANKELFFSVLKNKEL</sequence>
<organism evidence="2 3">
    <name type="scientific">Pseudomonas asplenii</name>
    <dbReference type="NCBI Taxonomy" id="53407"/>
    <lineage>
        <taxon>Bacteria</taxon>
        <taxon>Pseudomonadati</taxon>
        <taxon>Pseudomonadota</taxon>
        <taxon>Gammaproteobacteria</taxon>
        <taxon>Pseudomonadales</taxon>
        <taxon>Pseudomonadaceae</taxon>
        <taxon>Pseudomonas</taxon>
    </lineage>
</organism>
<evidence type="ECO:0000259" key="1">
    <source>
        <dbReference type="Pfam" id="PF00534"/>
    </source>
</evidence>
<evidence type="ECO:0000313" key="3">
    <source>
        <dbReference type="Proteomes" id="UP000199524"/>
    </source>
</evidence>
<feature type="domain" description="Glycosyl transferase family 1" evidence="1">
    <location>
        <begin position="200"/>
        <end position="356"/>
    </location>
</feature>
<dbReference type="Pfam" id="PF00534">
    <property type="entry name" value="Glycos_transf_1"/>
    <property type="match status" value="1"/>
</dbReference>
<dbReference type="AlphaFoldDB" id="A0A1H1RH74"/>
<evidence type="ECO:0000313" key="2">
    <source>
        <dbReference type="EMBL" id="SDS35094.1"/>
    </source>
</evidence>
<keyword evidence="2" id="KW-0808">Transferase</keyword>
<dbReference type="SUPFAM" id="SSF53756">
    <property type="entry name" value="UDP-Glycosyltransferase/glycogen phosphorylase"/>
    <property type="match status" value="1"/>
</dbReference>
<name>A0A1H1RH74_9PSED</name>
<dbReference type="PANTHER" id="PTHR12526">
    <property type="entry name" value="GLYCOSYLTRANSFERASE"/>
    <property type="match status" value="1"/>
</dbReference>
<protein>
    <submittedName>
        <fullName evidence="2">Glycosyltransferase involved in cell wall bisynthesis</fullName>
    </submittedName>
</protein>
<dbReference type="Proteomes" id="UP000199524">
    <property type="component" value="Chromosome I"/>
</dbReference>
<dbReference type="InterPro" id="IPR001296">
    <property type="entry name" value="Glyco_trans_1"/>
</dbReference>